<sequence>MNFDFYSQYKDWSDTDLRRVLQFPDDYQPDAVAAAEAVLSERNVLLYERVPAMPEPAAFGEAGEGESILESLLAPPERRFGWPPVAWMRAIYLGVGALVGWSVYQDGLSWYGVIASGGSVLSFPFLVSMSVVLLQVLGAFLGLRRNHWGWRITVAFQTLALSFALYSLYYFLFRYRYDSSGSLWFVGLFFSLRGALVIGLCRAPLMAYFGLRPAERWRAIGAGIALAGFFLVIFWLQ</sequence>
<feature type="transmembrane region" description="Helical" evidence="1">
    <location>
        <begin position="184"/>
        <end position="205"/>
    </location>
</feature>
<feature type="transmembrane region" description="Helical" evidence="1">
    <location>
        <begin position="152"/>
        <end position="172"/>
    </location>
</feature>
<accession>A0A4R4E5Y3</accession>
<evidence type="ECO:0000313" key="3">
    <source>
        <dbReference type="Proteomes" id="UP000295164"/>
    </source>
</evidence>
<comment type="caution">
    <text evidence="2">The sequence shown here is derived from an EMBL/GenBank/DDBJ whole genome shotgun (WGS) entry which is preliminary data.</text>
</comment>
<dbReference type="AlphaFoldDB" id="A0A4R4E5Y3"/>
<keyword evidence="1" id="KW-0812">Transmembrane</keyword>
<organism evidence="2 3">
    <name type="scientific">Flaviaesturariibacter aridisoli</name>
    <dbReference type="NCBI Taxonomy" id="2545761"/>
    <lineage>
        <taxon>Bacteria</taxon>
        <taxon>Pseudomonadati</taxon>
        <taxon>Bacteroidota</taxon>
        <taxon>Chitinophagia</taxon>
        <taxon>Chitinophagales</taxon>
        <taxon>Chitinophagaceae</taxon>
        <taxon>Flaviaestuariibacter</taxon>
    </lineage>
</organism>
<keyword evidence="1" id="KW-0472">Membrane</keyword>
<proteinExistence type="predicted"/>
<evidence type="ECO:0000313" key="2">
    <source>
        <dbReference type="EMBL" id="TCZ74889.1"/>
    </source>
</evidence>
<keyword evidence="3" id="KW-1185">Reference proteome</keyword>
<feature type="transmembrane region" description="Helical" evidence="1">
    <location>
        <begin position="110"/>
        <end position="140"/>
    </location>
</feature>
<evidence type="ECO:0000256" key="1">
    <source>
        <dbReference type="SAM" id="Phobius"/>
    </source>
</evidence>
<dbReference type="RefSeq" id="WP_131850244.1">
    <property type="nucleotide sequence ID" value="NZ_SKFH01000001.1"/>
</dbReference>
<dbReference type="OrthoDB" id="680261at2"/>
<name>A0A4R4E5Y3_9BACT</name>
<dbReference type="Proteomes" id="UP000295164">
    <property type="component" value="Unassembled WGS sequence"/>
</dbReference>
<protein>
    <submittedName>
        <fullName evidence="2">Uncharacterized protein</fullName>
    </submittedName>
</protein>
<gene>
    <name evidence="2" type="ORF">E0486_00870</name>
</gene>
<reference evidence="2 3" key="1">
    <citation type="submission" date="2019-03" db="EMBL/GenBank/DDBJ databases">
        <authorList>
            <person name="Kim M.K.M."/>
        </authorList>
    </citation>
    <scope>NUCLEOTIDE SEQUENCE [LARGE SCALE GENOMIC DNA]</scope>
    <source>
        <strain evidence="2 3">17J68-15</strain>
    </source>
</reference>
<feature type="transmembrane region" description="Helical" evidence="1">
    <location>
        <begin position="86"/>
        <end position="104"/>
    </location>
</feature>
<dbReference type="EMBL" id="SKFH01000001">
    <property type="protein sequence ID" value="TCZ74889.1"/>
    <property type="molecule type" value="Genomic_DNA"/>
</dbReference>
<keyword evidence="1" id="KW-1133">Transmembrane helix</keyword>
<feature type="transmembrane region" description="Helical" evidence="1">
    <location>
        <begin position="217"/>
        <end position="236"/>
    </location>
</feature>